<dbReference type="EMBL" id="CASHTH010001525">
    <property type="protein sequence ID" value="CAI8016385.1"/>
    <property type="molecule type" value="Genomic_DNA"/>
</dbReference>
<comment type="caution">
    <text evidence="1">The sequence shown here is derived from an EMBL/GenBank/DDBJ whole genome shotgun (WGS) entry which is preliminary data.</text>
</comment>
<keyword evidence="2" id="KW-1185">Reference proteome</keyword>
<dbReference type="InterPro" id="IPR039421">
    <property type="entry name" value="Type_1_exporter"/>
</dbReference>
<evidence type="ECO:0000313" key="2">
    <source>
        <dbReference type="Proteomes" id="UP001174909"/>
    </source>
</evidence>
<dbReference type="Proteomes" id="UP001174909">
    <property type="component" value="Unassembled WGS sequence"/>
</dbReference>
<dbReference type="SUPFAM" id="SSF52540">
    <property type="entry name" value="P-loop containing nucleoside triphosphate hydrolases"/>
    <property type="match status" value="1"/>
</dbReference>
<accession>A0AA35RRH1</accession>
<name>A0AA35RRH1_GEOBA</name>
<proteinExistence type="predicted"/>
<dbReference type="GO" id="GO:0090374">
    <property type="term" value="P:oligopeptide export from mitochondrion"/>
    <property type="evidence" value="ECO:0007669"/>
    <property type="project" value="TreeGrafter"/>
</dbReference>
<dbReference type="GO" id="GO:0005743">
    <property type="term" value="C:mitochondrial inner membrane"/>
    <property type="evidence" value="ECO:0007669"/>
    <property type="project" value="TreeGrafter"/>
</dbReference>
<dbReference type="GO" id="GO:0015421">
    <property type="term" value="F:ABC-type oligopeptide transporter activity"/>
    <property type="evidence" value="ECO:0007669"/>
    <property type="project" value="TreeGrafter"/>
</dbReference>
<evidence type="ECO:0000313" key="1">
    <source>
        <dbReference type="EMBL" id="CAI8016385.1"/>
    </source>
</evidence>
<dbReference type="PANTHER" id="PTHR43394:SF1">
    <property type="entry name" value="ATP-BINDING CASSETTE SUB-FAMILY B MEMBER 10, MITOCHONDRIAL"/>
    <property type="match status" value="1"/>
</dbReference>
<sequence length="68" mass="7812">MLIQNALERLMEDRTTFAIAHRLSTVRRADCLYVIDRGKIVEFGTHTQLLASDGLYAHLCDMQFALEE</sequence>
<dbReference type="Gene3D" id="3.40.50.300">
    <property type="entry name" value="P-loop containing nucleotide triphosphate hydrolases"/>
    <property type="match status" value="1"/>
</dbReference>
<organism evidence="1 2">
    <name type="scientific">Geodia barretti</name>
    <name type="common">Barrett's horny sponge</name>
    <dbReference type="NCBI Taxonomy" id="519541"/>
    <lineage>
        <taxon>Eukaryota</taxon>
        <taxon>Metazoa</taxon>
        <taxon>Porifera</taxon>
        <taxon>Demospongiae</taxon>
        <taxon>Heteroscleromorpha</taxon>
        <taxon>Tetractinellida</taxon>
        <taxon>Astrophorina</taxon>
        <taxon>Geodiidae</taxon>
        <taxon>Geodia</taxon>
    </lineage>
</organism>
<dbReference type="PANTHER" id="PTHR43394">
    <property type="entry name" value="ATP-DEPENDENT PERMEASE MDL1, MITOCHONDRIAL"/>
    <property type="match status" value="1"/>
</dbReference>
<reference evidence="1" key="1">
    <citation type="submission" date="2023-03" db="EMBL/GenBank/DDBJ databases">
        <authorList>
            <person name="Steffen K."/>
            <person name="Cardenas P."/>
        </authorList>
    </citation>
    <scope>NUCLEOTIDE SEQUENCE</scope>
</reference>
<dbReference type="InterPro" id="IPR027417">
    <property type="entry name" value="P-loop_NTPase"/>
</dbReference>
<gene>
    <name evidence="1" type="ORF">GBAR_LOCUS10051</name>
</gene>
<protein>
    <submittedName>
        <fullName evidence="1">ATP-dependent lipid A-core flippase</fullName>
    </submittedName>
</protein>
<dbReference type="AlphaFoldDB" id="A0AA35RRH1"/>